<dbReference type="PROSITE" id="PS50819">
    <property type="entry name" value="INTEIN_ENDONUCLEASE"/>
    <property type="match status" value="1"/>
</dbReference>
<keyword evidence="3" id="KW-0651">Protein splicing</keyword>
<sequence>MDDTSFSGFNIVFGMDLPVIVPSKPLSARSTFNSPLLRALASHVDDIEPLKEVDDFIEPILRENPNRFTLFPIMKPKLFQKYKDHVSVFWTPEEIDLAKDMKDWVRLNEKEQHFIKNVLGFFAGSDGIIQENIAARFMSEIQIPEARQFYSVQLMMEAIHCVSPDTLILTDNGYFNIKSLAETKVNVWNGQEFSEVTVKKTSDSSRLYKVLLDNGMELDCTDEHKWLVRVGNPAHPERCKVERILTKNLKQGDILGHFEYPVIHCEDPDEFMNPYTHGFFCGDGTYSNKYPNITLYDVSKKALLPHLATSSYSMNNKQGNIRCYLTNKINKEKFFVPLNYSIETKLRWIEGLFDADACINSSKKGHTSIQYTSITYEFIKQVQLLLSTLGVYSNLKCVRELCHQMMPDGHDGVKEYECQPVYCLYITQNNVNRLEKLGYSPKRLQLNTTDDCTSIKHLIRVVATIDTGINSETYCFNEPKNHTGIFNGILTGQSETYSLLIDTYIEDKAEKHALFQATQNIPCVTLKAQWAQKWIESKTENFATRLIAFAVVEGIFFSGSFCAIYWLKERGLMPGLTTSNEFIARDEGLHTDFACALYEEIEKKVPRTKVHKIIREAVKIEKQFITEALPCHLVGMNDKLMAQYIEFVADRLSTQLGYGKIYSTVNPFDFMERISLEGKDNFFEKRVTNYAKSGVGKKQEEMSFALDADF</sequence>
<comment type="similarity">
    <text evidence="1">Belongs to the ribonucleoside diphosphate reductase small chain family.</text>
</comment>
<dbReference type="InterPro" id="IPR004042">
    <property type="entry name" value="Intein_endonuc_central"/>
</dbReference>
<name>A0A6C0BID3_9ZZZZ</name>
<dbReference type="PANTHER" id="PTHR23409:SF18">
    <property type="entry name" value="RIBONUCLEOSIDE-DIPHOSPHATE REDUCTASE SUBUNIT M2"/>
    <property type="match status" value="1"/>
</dbReference>
<dbReference type="SUPFAM" id="SSF51294">
    <property type="entry name" value="Hedgehog/intein (Hint) domain"/>
    <property type="match status" value="1"/>
</dbReference>
<dbReference type="InterPro" id="IPR006141">
    <property type="entry name" value="Intein_N"/>
</dbReference>
<dbReference type="GO" id="GO:0016491">
    <property type="term" value="F:oxidoreductase activity"/>
    <property type="evidence" value="ECO:0007669"/>
    <property type="project" value="InterPro"/>
</dbReference>
<evidence type="ECO:0000313" key="5">
    <source>
        <dbReference type="EMBL" id="QHS91319.1"/>
    </source>
</evidence>
<dbReference type="InterPro" id="IPR000358">
    <property type="entry name" value="RNR_small_fam"/>
</dbReference>
<dbReference type="AlphaFoldDB" id="A0A6C0BID3"/>
<keyword evidence="2" id="KW-0068">Autocatalytic cleavage</keyword>
<dbReference type="Gene3D" id="3.10.28.10">
    <property type="entry name" value="Homing endonucleases"/>
    <property type="match status" value="1"/>
</dbReference>
<dbReference type="CDD" id="cd00081">
    <property type="entry name" value="Hint"/>
    <property type="match status" value="1"/>
</dbReference>
<dbReference type="PANTHER" id="PTHR23409">
    <property type="entry name" value="RIBONUCLEOSIDE-DIPHOSPHATE REDUCTASE SMALL CHAIN"/>
    <property type="match status" value="1"/>
</dbReference>
<dbReference type="InterPro" id="IPR006142">
    <property type="entry name" value="INTEIN"/>
</dbReference>
<dbReference type="InterPro" id="IPR004860">
    <property type="entry name" value="LAGLIDADG_dom"/>
</dbReference>
<dbReference type="SMART" id="SM00306">
    <property type="entry name" value="HintN"/>
    <property type="match status" value="1"/>
</dbReference>
<dbReference type="Gene3D" id="1.10.620.20">
    <property type="entry name" value="Ribonucleotide Reductase, subunit A"/>
    <property type="match status" value="2"/>
</dbReference>
<proteinExistence type="inferred from homology"/>
<accession>A0A6C0BID3</accession>
<evidence type="ECO:0000256" key="3">
    <source>
        <dbReference type="ARBA" id="ARBA00023000"/>
    </source>
</evidence>
<evidence type="ECO:0000259" key="4">
    <source>
        <dbReference type="PROSITE" id="PS50819"/>
    </source>
</evidence>
<organism evidence="5">
    <name type="scientific">viral metagenome</name>
    <dbReference type="NCBI Taxonomy" id="1070528"/>
    <lineage>
        <taxon>unclassified sequences</taxon>
        <taxon>metagenomes</taxon>
        <taxon>organismal metagenomes</taxon>
    </lineage>
</organism>
<dbReference type="Pfam" id="PF14528">
    <property type="entry name" value="LAGLIDADG_3"/>
    <property type="match status" value="1"/>
</dbReference>
<dbReference type="SUPFAM" id="SSF47240">
    <property type="entry name" value="Ferritin-like"/>
    <property type="match status" value="2"/>
</dbReference>
<dbReference type="PROSITE" id="PS50817">
    <property type="entry name" value="INTEIN_N_TER"/>
    <property type="match status" value="1"/>
</dbReference>
<dbReference type="InterPro" id="IPR036844">
    <property type="entry name" value="Hint_dom_sf"/>
</dbReference>
<dbReference type="GO" id="GO:0016539">
    <property type="term" value="P:intein-mediated protein splicing"/>
    <property type="evidence" value="ECO:0007669"/>
    <property type="project" value="InterPro"/>
</dbReference>
<dbReference type="GO" id="GO:0004519">
    <property type="term" value="F:endonuclease activity"/>
    <property type="evidence" value="ECO:0007669"/>
    <property type="project" value="InterPro"/>
</dbReference>
<evidence type="ECO:0000256" key="2">
    <source>
        <dbReference type="ARBA" id="ARBA00022813"/>
    </source>
</evidence>
<dbReference type="CDD" id="cd01049">
    <property type="entry name" value="RNRR2"/>
    <property type="match status" value="1"/>
</dbReference>
<protein>
    <recommendedName>
        <fullName evidence="4">DOD-type homing endonuclease domain-containing protein</fullName>
    </recommendedName>
</protein>
<dbReference type="InterPro" id="IPR009078">
    <property type="entry name" value="Ferritin-like_SF"/>
</dbReference>
<dbReference type="SUPFAM" id="SSF55608">
    <property type="entry name" value="Homing endonucleases"/>
    <property type="match status" value="1"/>
</dbReference>
<dbReference type="Pfam" id="PF00268">
    <property type="entry name" value="Ribonuc_red_sm"/>
    <property type="match status" value="2"/>
</dbReference>
<dbReference type="EMBL" id="MN739158">
    <property type="protein sequence ID" value="QHS91319.1"/>
    <property type="molecule type" value="Genomic_DNA"/>
</dbReference>
<dbReference type="InterPro" id="IPR012348">
    <property type="entry name" value="RNR-like"/>
</dbReference>
<dbReference type="InterPro" id="IPR033909">
    <property type="entry name" value="RNR_small"/>
</dbReference>
<dbReference type="PRINTS" id="PR00379">
    <property type="entry name" value="INTEIN"/>
</dbReference>
<feature type="domain" description="DOD-type homing endonuclease" evidence="4">
    <location>
        <begin position="276"/>
        <end position="391"/>
    </location>
</feature>
<dbReference type="NCBIfam" id="TIGR01445">
    <property type="entry name" value="intein_Nterm"/>
    <property type="match status" value="1"/>
</dbReference>
<reference evidence="5" key="1">
    <citation type="journal article" date="2020" name="Nature">
        <title>Giant virus diversity and host interactions through global metagenomics.</title>
        <authorList>
            <person name="Schulz F."/>
            <person name="Roux S."/>
            <person name="Paez-Espino D."/>
            <person name="Jungbluth S."/>
            <person name="Walsh D.A."/>
            <person name="Denef V.J."/>
            <person name="McMahon K.D."/>
            <person name="Konstantinidis K.T."/>
            <person name="Eloe-Fadrosh E.A."/>
            <person name="Kyrpides N.C."/>
            <person name="Woyke T."/>
        </authorList>
    </citation>
    <scope>NUCLEOTIDE SEQUENCE</scope>
    <source>
        <strain evidence="5">GVMAG-M-3300013004-44</strain>
    </source>
</reference>
<dbReference type="InterPro" id="IPR003587">
    <property type="entry name" value="Hint_dom_N"/>
</dbReference>
<dbReference type="GO" id="GO:0009263">
    <property type="term" value="P:deoxyribonucleotide biosynthetic process"/>
    <property type="evidence" value="ECO:0007669"/>
    <property type="project" value="InterPro"/>
</dbReference>
<dbReference type="InterPro" id="IPR027434">
    <property type="entry name" value="Homing_endonucl"/>
</dbReference>
<evidence type="ECO:0000256" key="1">
    <source>
        <dbReference type="ARBA" id="ARBA00009303"/>
    </source>
</evidence>